<organism evidence="1 2">
    <name type="scientific">Dorcoceras hygrometricum</name>
    <dbReference type="NCBI Taxonomy" id="472368"/>
    <lineage>
        <taxon>Eukaryota</taxon>
        <taxon>Viridiplantae</taxon>
        <taxon>Streptophyta</taxon>
        <taxon>Embryophyta</taxon>
        <taxon>Tracheophyta</taxon>
        <taxon>Spermatophyta</taxon>
        <taxon>Magnoliopsida</taxon>
        <taxon>eudicotyledons</taxon>
        <taxon>Gunneridae</taxon>
        <taxon>Pentapetalae</taxon>
        <taxon>asterids</taxon>
        <taxon>lamiids</taxon>
        <taxon>Lamiales</taxon>
        <taxon>Gesneriaceae</taxon>
        <taxon>Didymocarpoideae</taxon>
        <taxon>Trichosporeae</taxon>
        <taxon>Loxocarpinae</taxon>
        <taxon>Dorcoceras</taxon>
    </lineage>
</organism>
<dbReference type="AlphaFoldDB" id="A0A2Z7BM41"/>
<keyword evidence="2" id="KW-1185">Reference proteome</keyword>
<name>A0A2Z7BM41_9LAMI</name>
<reference evidence="1 2" key="1">
    <citation type="journal article" date="2015" name="Proc. Natl. Acad. Sci. U.S.A.">
        <title>The resurrection genome of Boea hygrometrica: A blueprint for survival of dehydration.</title>
        <authorList>
            <person name="Xiao L."/>
            <person name="Yang G."/>
            <person name="Zhang L."/>
            <person name="Yang X."/>
            <person name="Zhao S."/>
            <person name="Ji Z."/>
            <person name="Zhou Q."/>
            <person name="Hu M."/>
            <person name="Wang Y."/>
            <person name="Chen M."/>
            <person name="Xu Y."/>
            <person name="Jin H."/>
            <person name="Xiao X."/>
            <person name="Hu G."/>
            <person name="Bao F."/>
            <person name="Hu Y."/>
            <person name="Wan P."/>
            <person name="Li L."/>
            <person name="Deng X."/>
            <person name="Kuang T."/>
            <person name="Xiang C."/>
            <person name="Zhu J.K."/>
            <person name="Oliver M.J."/>
            <person name="He Y."/>
        </authorList>
    </citation>
    <scope>NUCLEOTIDE SEQUENCE [LARGE SCALE GENOMIC DNA]</scope>
    <source>
        <strain evidence="2">cv. XS01</strain>
    </source>
</reference>
<proteinExistence type="predicted"/>
<dbReference type="EMBL" id="KV006333">
    <property type="protein sequence ID" value="KZV33158.1"/>
    <property type="molecule type" value="Genomic_DNA"/>
</dbReference>
<protein>
    <submittedName>
        <fullName evidence="1">Uncharacterized protein</fullName>
    </submittedName>
</protein>
<evidence type="ECO:0000313" key="2">
    <source>
        <dbReference type="Proteomes" id="UP000250235"/>
    </source>
</evidence>
<sequence length="55" mass="6635">MKHNLALSSFKVVTQIERWILFQFPHMMLNDSTENFNYNERRLLIVSIKYSTSLE</sequence>
<dbReference type="Proteomes" id="UP000250235">
    <property type="component" value="Unassembled WGS sequence"/>
</dbReference>
<accession>A0A2Z7BM41</accession>
<gene>
    <name evidence="1" type="ORF">F511_18174</name>
</gene>
<evidence type="ECO:0000313" key="1">
    <source>
        <dbReference type="EMBL" id="KZV33158.1"/>
    </source>
</evidence>